<keyword evidence="2" id="KW-1133">Transmembrane helix</keyword>
<reference evidence="3 4" key="1">
    <citation type="journal article" date="2021" name="Elife">
        <title>Chloroplast acquisition without the gene transfer in kleptoplastic sea slugs, Plakobranchus ocellatus.</title>
        <authorList>
            <person name="Maeda T."/>
            <person name="Takahashi S."/>
            <person name="Yoshida T."/>
            <person name="Shimamura S."/>
            <person name="Takaki Y."/>
            <person name="Nagai Y."/>
            <person name="Toyoda A."/>
            <person name="Suzuki Y."/>
            <person name="Arimoto A."/>
            <person name="Ishii H."/>
            <person name="Satoh N."/>
            <person name="Nishiyama T."/>
            <person name="Hasebe M."/>
            <person name="Maruyama T."/>
            <person name="Minagawa J."/>
            <person name="Obokata J."/>
            <person name="Shigenobu S."/>
        </authorList>
    </citation>
    <scope>NUCLEOTIDE SEQUENCE [LARGE SCALE GENOMIC DNA]</scope>
</reference>
<evidence type="ECO:0000313" key="4">
    <source>
        <dbReference type="Proteomes" id="UP000735302"/>
    </source>
</evidence>
<keyword evidence="4" id="KW-1185">Reference proteome</keyword>
<organism evidence="3 4">
    <name type="scientific">Plakobranchus ocellatus</name>
    <dbReference type="NCBI Taxonomy" id="259542"/>
    <lineage>
        <taxon>Eukaryota</taxon>
        <taxon>Metazoa</taxon>
        <taxon>Spiralia</taxon>
        <taxon>Lophotrochozoa</taxon>
        <taxon>Mollusca</taxon>
        <taxon>Gastropoda</taxon>
        <taxon>Heterobranchia</taxon>
        <taxon>Euthyneura</taxon>
        <taxon>Panpulmonata</taxon>
        <taxon>Sacoglossa</taxon>
        <taxon>Placobranchoidea</taxon>
        <taxon>Plakobranchidae</taxon>
        <taxon>Plakobranchus</taxon>
    </lineage>
</organism>
<evidence type="ECO:0000313" key="3">
    <source>
        <dbReference type="EMBL" id="GFN76279.1"/>
    </source>
</evidence>
<dbReference type="AlphaFoldDB" id="A0AAV3XZM4"/>
<feature type="region of interest" description="Disordered" evidence="1">
    <location>
        <begin position="15"/>
        <end position="38"/>
    </location>
</feature>
<keyword evidence="2" id="KW-0472">Membrane</keyword>
<sequence length="97" mass="10748">MINATRLAVTQRSRVAEVKPDVRSPTPMPLNGHAEQSTDHNSGYNLRFFWTLVLTVDLGSALMVELFSYLVNQYAWPHDQGLNLAAFIGNTLSTPSS</sequence>
<name>A0AAV3XZM4_9GAST</name>
<feature type="transmembrane region" description="Helical" evidence="2">
    <location>
        <begin position="48"/>
        <end position="71"/>
    </location>
</feature>
<evidence type="ECO:0000256" key="1">
    <source>
        <dbReference type="SAM" id="MobiDB-lite"/>
    </source>
</evidence>
<comment type="caution">
    <text evidence="3">The sequence shown here is derived from an EMBL/GenBank/DDBJ whole genome shotgun (WGS) entry which is preliminary data.</text>
</comment>
<protein>
    <submittedName>
        <fullName evidence="3">Uncharacterized protein</fullName>
    </submittedName>
</protein>
<dbReference type="Proteomes" id="UP000735302">
    <property type="component" value="Unassembled WGS sequence"/>
</dbReference>
<evidence type="ECO:0000256" key="2">
    <source>
        <dbReference type="SAM" id="Phobius"/>
    </source>
</evidence>
<keyword evidence="2" id="KW-0812">Transmembrane</keyword>
<dbReference type="EMBL" id="BLXT01000370">
    <property type="protein sequence ID" value="GFN76279.1"/>
    <property type="molecule type" value="Genomic_DNA"/>
</dbReference>
<gene>
    <name evidence="3" type="ORF">PoB_000278500</name>
</gene>
<proteinExistence type="predicted"/>
<accession>A0AAV3XZM4</accession>